<dbReference type="NCBIfam" id="TIGR00498">
    <property type="entry name" value="lexA"/>
    <property type="match status" value="1"/>
</dbReference>
<organism evidence="12 13">
    <name type="scientific">Silvanigrella aquatica</name>
    <dbReference type="NCBI Taxonomy" id="1915309"/>
    <lineage>
        <taxon>Bacteria</taxon>
        <taxon>Pseudomonadati</taxon>
        <taxon>Bdellovibrionota</taxon>
        <taxon>Oligoflexia</taxon>
        <taxon>Silvanigrellales</taxon>
        <taxon>Silvanigrellaceae</taxon>
        <taxon>Silvanigrella</taxon>
    </lineage>
</organism>
<dbReference type="GO" id="GO:0006281">
    <property type="term" value="P:DNA repair"/>
    <property type="evidence" value="ECO:0007669"/>
    <property type="project" value="UniProtKB-KW"/>
</dbReference>
<keyword evidence="3" id="KW-0227">DNA damage</keyword>
<feature type="domain" description="Peptidase S24/S26A/S26B/S26C" evidence="10">
    <location>
        <begin position="119"/>
        <end position="214"/>
    </location>
</feature>
<keyword evidence="4" id="KW-0378">Hydrolase</keyword>
<dbReference type="InterPro" id="IPR036390">
    <property type="entry name" value="WH_DNA-bd_sf"/>
</dbReference>
<dbReference type="Pfam" id="PF00717">
    <property type="entry name" value="Peptidase_S24"/>
    <property type="match status" value="1"/>
</dbReference>
<dbReference type="Proteomes" id="UP000184731">
    <property type="component" value="Chromosome"/>
</dbReference>
<evidence type="ECO:0000256" key="1">
    <source>
        <dbReference type="ARBA" id="ARBA00022491"/>
    </source>
</evidence>
<dbReference type="InterPro" id="IPR006200">
    <property type="entry name" value="LexA"/>
</dbReference>
<dbReference type="Gene3D" id="2.10.109.10">
    <property type="entry name" value="Umud Fragment, subunit A"/>
    <property type="match status" value="1"/>
</dbReference>
<dbReference type="RefSeq" id="WP_233231421.1">
    <property type="nucleotide sequence ID" value="NZ_CP017834.1"/>
</dbReference>
<dbReference type="CDD" id="cd06529">
    <property type="entry name" value="S24_LexA-like"/>
    <property type="match status" value="1"/>
</dbReference>
<evidence type="ECO:0000313" key="12">
    <source>
        <dbReference type="EMBL" id="APJ03575.1"/>
    </source>
</evidence>
<evidence type="ECO:0000256" key="4">
    <source>
        <dbReference type="ARBA" id="ARBA00022801"/>
    </source>
</evidence>
<keyword evidence="7" id="KW-0804">Transcription</keyword>
<protein>
    <submittedName>
        <fullName evidence="12">Repressor LexA</fullName>
    </submittedName>
</protein>
<dbReference type="GO" id="GO:0004252">
    <property type="term" value="F:serine-type endopeptidase activity"/>
    <property type="evidence" value="ECO:0007669"/>
    <property type="project" value="InterPro"/>
</dbReference>
<evidence type="ECO:0000256" key="9">
    <source>
        <dbReference type="ARBA" id="ARBA00023236"/>
    </source>
</evidence>
<name>A0A1L4D050_9BACT</name>
<evidence type="ECO:0000256" key="7">
    <source>
        <dbReference type="ARBA" id="ARBA00023163"/>
    </source>
</evidence>
<reference evidence="12 13" key="1">
    <citation type="submission" date="2016-10" db="EMBL/GenBank/DDBJ databases">
        <title>Silvanigrella aquatica sp. nov., isolated from a freshwater lake located in the Black Forest, Germany, description of Silvanigrellaceae fam. nov., Silvanigrellales ord. nov., reclassification of the order Bdellovibrionales in the class Oligoflexia, reclassification of the families Bacteriovoracaceae and Halobacteriovoraceae in the new order Bacteriovoracales ord. nov., and reclassification of the family Pseudobacteriovoracaceae in the order Oligoflexiales.</title>
        <authorList>
            <person name="Hahn M.W."/>
            <person name="Schmidt J."/>
            <person name="Koll U."/>
            <person name="Rohde M."/>
            <person name="Verbag S."/>
            <person name="Pitt A."/>
            <person name="Nakai R."/>
            <person name="Naganuma T."/>
            <person name="Lang E."/>
        </authorList>
    </citation>
    <scope>NUCLEOTIDE SEQUENCE [LARGE SCALE GENOMIC DNA]</scope>
    <source>
        <strain evidence="12 13">MWH-Nonnen-W8red</strain>
    </source>
</reference>
<accession>A0A1L4D050</accession>
<keyword evidence="13" id="KW-1185">Reference proteome</keyword>
<sequence>MFELTKVQLNVLEFITKHMDSSGMPPTIREIATHFHWKAIGSAQDVIAALRKKGVLLSPAPGKSRQIVPTLEVTEYICKLKNSNYQLLSLRQTKKSKNEKAATKLNSNNFVTEENLFVPLVGSVKAGAPQEAIENPEEYIHFPHYSRVSLSKNKLFALEIDGFSMINAGFLPKDLVLVEAHPEPHDKDIVIASLQNGETTVKRFAKKDSPLYIKNLKYLTNSNNCFDPPAILVAENPEFSPLPFGLNEEDKIIGIVRSLYRKSIL</sequence>
<keyword evidence="1" id="KW-0678">Repressor</keyword>
<keyword evidence="5" id="KW-0805">Transcription regulation</keyword>
<keyword evidence="2" id="KW-0235">DNA replication</keyword>
<evidence type="ECO:0000256" key="8">
    <source>
        <dbReference type="ARBA" id="ARBA00023204"/>
    </source>
</evidence>
<dbReference type="SUPFAM" id="SSF46785">
    <property type="entry name" value="Winged helix' DNA-binding domain"/>
    <property type="match status" value="1"/>
</dbReference>
<keyword evidence="6" id="KW-0238">DNA-binding</keyword>
<dbReference type="STRING" id="1915309.AXG55_06495"/>
<dbReference type="PANTHER" id="PTHR33516">
    <property type="entry name" value="LEXA REPRESSOR"/>
    <property type="match status" value="1"/>
</dbReference>
<dbReference type="GO" id="GO:0003677">
    <property type="term" value="F:DNA binding"/>
    <property type="evidence" value="ECO:0007669"/>
    <property type="project" value="UniProtKB-KW"/>
</dbReference>
<dbReference type="KEGG" id="saqi:AXG55_06495"/>
<dbReference type="GO" id="GO:0045892">
    <property type="term" value="P:negative regulation of DNA-templated transcription"/>
    <property type="evidence" value="ECO:0007669"/>
    <property type="project" value="InterPro"/>
</dbReference>
<dbReference type="AlphaFoldDB" id="A0A1L4D050"/>
<dbReference type="PANTHER" id="PTHR33516:SF2">
    <property type="entry name" value="LEXA REPRESSOR-RELATED"/>
    <property type="match status" value="1"/>
</dbReference>
<evidence type="ECO:0000259" key="11">
    <source>
        <dbReference type="Pfam" id="PF01726"/>
    </source>
</evidence>
<dbReference type="InterPro" id="IPR006199">
    <property type="entry name" value="LexA_DNA-bd_dom"/>
</dbReference>
<dbReference type="GO" id="GO:0006260">
    <property type="term" value="P:DNA replication"/>
    <property type="evidence" value="ECO:0007669"/>
    <property type="project" value="UniProtKB-KW"/>
</dbReference>
<dbReference type="InterPro" id="IPR015927">
    <property type="entry name" value="Peptidase_S24_S26A/B/C"/>
</dbReference>
<keyword evidence="8" id="KW-0234">DNA repair</keyword>
<dbReference type="InterPro" id="IPR036286">
    <property type="entry name" value="LexA/Signal_pep-like_sf"/>
</dbReference>
<evidence type="ECO:0000313" key="13">
    <source>
        <dbReference type="Proteomes" id="UP000184731"/>
    </source>
</evidence>
<gene>
    <name evidence="12" type="ORF">AXG55_06495</name>
</gene>
<evidence type="ECO:0000256" key="3">
    <source>
        <dbReference type="ARBA" id="ARBA00022763"/>
    </source>
</evidence>
<dbReference type="SUPFAM" id="SSF51306">
    <property type="entry name" value="LexA/Signal peptidase"/>
    <property type="match status" value="1"/>
</dbReference>
<dbReference type="EMBL" id="CP017834">
    <property type="protein sequence ID" value="APJ03575.1"/>
    <property type="molecule type" value="Genomic_DNA"/>
</dbReference>
<keyword evidence="9" id="KW-0742">SOS response</keyword>
<dbReference type="Gene3D" id="1.10.10.10">
    <property type="entry name" value="Winged helix-like DNA-binding domain superfamily/Winged helix DNA-binding domain"/>
    <property type="match status" value="1"/>
</dbReference>
<evidence type="ECO:0000259" key="10">
    <source>
        <dbReference type="Pfam" id="PF00717"/>
    </source>
</evidence>
<dbReference type="InterPro" id="IPR036388">
    <property type="entry name" value="WH-like_DNA-bd_sf"/>
</dbReference>
<dbReference type="InterPro" id="IPR050077">
    <property type="entry name" value="LexA_repressor"/>
</dbReference>
<proteinExistence type="predicted"/>
<dbReference type="InterPro" id="IPR039418">
    <property type="entry name" value="LexA-like"/>
</dbReference>
<evidence type="ECO:0000256" key="6">
    <source>
        <dbReference type="ARBA" id="ARBA00023125"/>
    </source>
</evidence>
<evidence type="ECO:0000256" key="2">
    <source>
        <dbReference type="ARBA" id="ARBA00022705"/>
    </source>
</evidence>
<dbReference type="Pfam" id="PF01726">
    <property type="entry name" value="LexA_DNA_bind"/>
    <property type="match status" value="1"/>
</dbReference>
<feature type="domain" description="LexA repressor DNA-binding" evidence="11">
    <location>
        <begin position="1"/>
        <end position="65"/>
    </location>
</feature>
<evidence type="ECO:0000256" key="5">
    <source>
        <dbReference type="ARBA" id="ARBA00023015"/>
    </source>
</evidence>
<dbReference type="GO" id="GO:0006508">
    <property type="term" value="P:proteolysis"/>
    <property type="evidence" value="ECO:0007669"/>
    <property type="project" value="InterPro"/>
</dbReference>
<dbReference type="GO" id="GO:0009432">
    <property type="term" value="P:SOS response"/>
    <property type="evidence" value="ECO:0007669"/>
    <property type="project" value="UniProtKB-KW"/>
</dbReference>